<dbReference type="SUPFAM" id="SSF46785">
    <property type="entry name" value="Winged helix' DNA-binding domain"/>
    <property type="match status" value="1"/>
</dbReference>
<feature type="domain" description="HTH gntR-type" evidence="5">
    <location>
        <begin position="21"/>
        <end position="89"/>
    </location>
</feature>
<dbReference type="SMART" id="SM00345">
    <property type="entry name" value="HTH_GNTR"/>
    <property type="match status" value="1"/>
</dbReference>
<dbReference type="PANTHER" id="PTHR44846:SF1">
    <property type="entry name" value="MANNOSYL-D-GLYCERATE TRANSPORT_METABOLISM SYSTEM REPRESSOR MNGR-RELATED"/>
    <property type="match status" value="1"/>
</dbReference>
<dbReference type="GO" id="GO:0045892">
    <property type="term" value="P:negative regulation of DNA-templated transcription"/>
    <property type="evidence" value="ECO:0007669"/>
    <property type="project" value="TreeGrafter"/>
</dbReference>
<protein>
    <submittedName>
        <fullName evidence="6">GntR family transcriptional regulator</fullName>
    </submittedName>
</protein>
<dbReference type="InterPro" id="IPR000524">
    <property type="entry name" value="Tscrpt_reg_HTH_GntR"/>
</dbReference>
<dbReference type="PANTHER" id="PTHR44846">
    <property type="entry name" value="MANNOSYL-D-GLYCERATE TRANSPORT/METABOLISM SYSTEM REPRESSOR MNGR-RELATED"/>
    <property type="match status" value="1"/>
</dbReference>
<dbReference type="InterPro" id="IPR011663">
    <property type="entry name" value="UTRA"/>
</dbReference>
<dbReference type="AlphaFoldDB" id="A0A840SF57"/>
<keyword evidence="3" id="KW-0804">Transcription</keyword>
<dbReference type="Proteomes" id="UP000549457">
    <property type="component" value="Unassembled WGS sequence"/>
</dbReference>
<dbReference type="InterPro" id="IPR036390">
    <property type="entry name" value="WH_DNA-bd_sf"/>
</dbReference>
<feature type="region of interest" description="Disordered" evidence="4">
    <location>
        <begin position="251"/>
        <end position="274"/>
    </location>
</feature>
<evidence type="ECO:0000256" key="4">
    <source>
        <dbReference type="SAM" id="MobiDB-lite"/>
    </source>
</evidence>
<accession>A0A840SF57</accession>
<dbReference type="GO" id="GO:0003677">
    <property type="term" value="F:DNA binding"/>
    <property type="evidence" value="ECO:0007669"/>
    <property type="project" value="UniProtKB-KW"/>
</dbReference>
<dbReference type="Gene3D" id="3.40.1410.10">
    <property type="entry name" value="Chorismate lyase-like"/>
    <property type="match status" value="1"/>
</dbReference>
<dbReference type="PROSITE" id="PS50949">
    <property type="entry name" value="HTH_GNTR"/>
    <property type="match status" value="1"/>
</dbReference>
<evidence type="ECO:0000256" key="3">
    <source>
        <dbReference type="ARBA" id="ARBA00023163"/>
    </source>
</evidence>
<evidence type="ECO:0000256" key="1">
    <source>
        <dbReference type="ARBA" id="ARBA00023015"/>
    </source>
</evidence>
<dbReference type="EMBL" id="JACHFM010000001">
    <property type="protein sequence ID" value="MBB5221549.1"/>
    <property type="molecule type" value="Genomic_DNA"/>
</dbReference>
<dbReference type="InterPro" id="IPR036388">
    <property type="entry name" value="WH-like_DNA-bd_sf"/>
</dbReference>
<name>A0A840SF57_9RHOB</name>
<dbReference type="RefSeq" id="WP_184147900.1">
    <property type="nucleotide sequence ID" value="NZ_JACHFM010000001.1"/>
</dbReference>
<dbReference type="CDD" id="cd07377">
    <property type="entry name" value="WHTH_GntR"/>
    <property type="match status" value="1"/>
</dbReference>
<dbReference type="SUPFAM" id="SSF64288">
    <property type="entry name" value="Chorismate lyase-like"/>
    <property type="match status" value="1"/>
</dbReference>
<gene>
    <name evidence="6" type="ORF">HNP73_001470</name>
</gene>
<dbReference type="InterPro" id="IPR050679">
    <property type="entry name" value="Bact_HTH_transcr_reg"/>
</dbReference>
<keyword evidence="2" id="KW-0238">DNA-binding</keyword>
<sequence length="274" mass="30612">MTEPRFSTSPLFEGVDPHSDLPLFLQVVDAFETALRTGRIRPAQKLPTEVELGAQFGVSRKTLRRATGHLEKLGLIQRTQGVGTIVTEEARVDEMSARRSLQVERASTRRTPETRLLCQQRVSVDVELSRRTGFHVGTELLHLRRLRLVDGKPQAILENLVPTRLVPEFGERELNGGFLELLRRQGIRSELIRRDVDAMMPSADQAAALGIDVATPFLCERISNLDAEGEIFNLSTNYLHPVNCRMTTLAHPERDVAPAQPRSTEVTRGPVPGE</sequence>
<comment type="caution">
    <text evidence="6">The sequence shown here is derived from an EMBL/GenBank/DDBJ whole genome shotgun (WGS) entry which is preliminary data.</text>
</comment>
<evidence type="ECO:0000313" key="7">
    <source>
        <dbReference type="Proteomes" id="UP000549457"/>
    </source>
</evidence>
<dbReference type="Pfam" id="PF00392">
    <property type="entry name" value="GntR"/>
    <property type="match status" value="1"/>
</dbReference>
<dbReference type="PRINTS" id="PR00035">
    <property type="entry name" value="HTHGNTR"/>
</dbReference>
<dbReference type="GO" id="GO:0003700">
    <property type="term" value="F:DNA-binding transcription factor activity"/>
    <property type="evidence" value="ECO:0007669"/>
    <property type="project" value="InterPro"/>
</dbReference>
<keyword evidence="1" id="KW-0805">Transcription regulation</keyword>
<organism evidence="6 7">
    <name type="scientific">Amaricoccus macauensis</name>
    <dbReference type="NCBI Taxonomy" id="57001"/>
    <lineage>
        <taxon>Bacteria</taxon>
        <taxon>Pseudomonadati</taxon>
        <taxon>Pseudomonadota</taxon>
        <taxon>Alphaproteobacteria</taxon>
        <taxon>Rhodobacterales</taxon>
        <taxon>Paracoccaceae</taxon>
        <taxon>Amaricoccus</taxon>
    </lineage>
</organism>
<evidence type="ECO:0000259" key="5">
    <source>
        <dbReference type="PROSITE" id="PS50949"/>
    </source>
</evidence>
<dbReference type="Gene3D" id="1.10.10.10">
    <property type="entry name" value="Winged helix-like DNA-binding domain superfamily/Winged helix DNA-binding domain"/>
    <property type="match status" value="1"/>
</dbReference>
<dbReference type="Pfam" id="PF07702">
    <property type="entry name" value="UTRA"/>
    <property type="match status" value="1"/>
</dbReference>
<proteinExistence type="predicted"/>
<dbReference type="SMART" id="SM00866">
    <property type="entry name" value="UTRA"/>
    <property type="match status" value="1"/>
</dbReference>
<keyword evidence="7" id="KW-1185">Reference proteome</keyword>
<evidence type="ECO:0000256" key="2">
    <source>
        <dbReference type="ARBA" id="ARBA00023125"/>
    </source>
</evidence>
<evidence type="ECO:0000313" key="6">
    <source>
        <dbReference type="EMBL" id="MBB5221549.1"/>
    </source>
</evidence>
<dbReference type="InterPro" id="IPR028978">
    <property type="entry name" value="Chorismate_lyase_/UTRA_dom_sf"/>
</dbReference>
<reference evidence="6 7" key="1">
    <citation type="submission" date="2020-08" db="EMBL/GenBank/DDBJ databases">
        <title>Genomic Encyclopedia of Type Strains, Phase IV (KMG-IV): sequencing the most valuable type-strain genomes for metagenomic binning, comparative biology and taxonomic classification.</title>
        <authorList>
            <person name="Goeker M."/>
        </authorList>
    </citation>
    <scope>NUCLEOTIDE SEQUENCE [LARGE SCALE GENOMIC DNA]</scope>
    <source>
        <strain evidence="6 7">DSM 101730</strain>
    </source>
</reference>